<name>A0A1D5VA50_WHEAT</name>
<dbReference type="Gramene" id="TraesCS2D02G089400.1">
    <property type="protein sequence ID" value="TraesCS2D02G089400.1.cds1"/>
    <property type="gene ID" value="TraesCS2D02G089400"/>
</dbReference>
<protein>
    <submittedName>
        <fullName evidence="2">Uncharacterized protein</fullName>
    </submittedName>
</protein>
<dbReference type="SUPFAM" id="SSF101148">
    <property type="entry name" value="Plant invertase/pectin methylesterase inhibitor"/>
    <property type="match status" value="1"/>
</dbReference>
<dbReference type="Gramene" id="TraesCLE_scaffold_017001_01G000100.1">
    <property type="protein sequence ID" value="TraesCLE_scaffold_017001_01G000100.1"/>
    <property type="gene ID" value="TraesCLE_scaffold_017001_01G000100"/>
</dbReference>
<dbReference type="Gene3D" id="1.20.140.40">
    <property type="entry name" value="Invertase/pectin methylesterase inhibitor family protein"/>
    <property type="match status" value="1"/>
</dbReference>
<dbReference type="PANTHER" id="PTHR34838">
    <property type="entry name" value="OS08G0142100 PROTEIN-RELATED"/>
    <property type="match status" value="1"/>
</dbReference>
<sequence length="188" mass="20659">MKSMTTTIYALALSLTTTTLLFTGSSACPRDPLMTIAAACHQVSTGQPLLELCMKTLHAAFENSEVTEYANIATGTAQYSCQETQRIGKNLLQNPSLPKELRASYNYCMDKYNIVVKKIKAIDNAAYTCWFQTFKQDCKDVVAAIDDCAHNLQPIGPSSPLYKMVLADRDLTTLSCSLALLGVAKQWN</sequence>
<dbReference type="Gramene" id="TraesPARA_EIv1.0_0644920.1">
    <property type="protein sequence ID" value="TraesPARA_EIv1.0_0644920.1.CDS1"/>
    <property type="gene ID" value="TraesPARA_EIv1.0_0644920"/>
</dbReference>
<dbReference type="OMA" id="CMDKYNI"/>
<dbReference type="PANTHER" id="PTHR34838:SF6">
    <property type="entry name" value="GENOME ASSEMBLY, CHROMOSOME: II"/>
    <property type="match status" value="1"/>
</dbReference>
<evidence type="ECO:0000313" key="2">
    <source>
        <dbReference type="EnsemblPlants" id="TraesCS2D02G089400.1.cds1"/>
    </source>
</evidence>
<dbReference type="Gramene" id="TraesWEE_scaffold_009737_01G000100.1">
    <property type="protein sequence ID" value="TraesWEE_scaffold_009737_01G000100.1"/>
    <property type="gene ID" value="TraesWEE_scaffold_009737_01G000100"/>
</dbReference>
<dbReference type="PROSITE" id="PS51257">
    <property type="entry name" value="PROKAR_LIPOPROTEIN"/>
    <property type="match status" value="1"/>
</dbReference>
<feature type="chain" id="PRO_5043144146" evidence="1">
    <location>
        <begin position="28"/>
        <end position="188"/>
    </location>
</feature>
<dbReference type="Gramene" id="TraesJUL2D03G01112820.1">
    <property type="protein sequence ID" value="TraesJUL2D03G01112820.1.CDS1"/>
    <property type="gene ID" value="TraesJUL2D03G01112820"/>
</dbReference>
<dbReference type="SMR" id="A0A1D5VA50"/>
<dbReference type="Gramene" id="TraesNOR2D03G01122780.1">
    <property type="protein sequence ID" value="TraesNOR2D03G01122780.1.CDS1"/>
    <property type="gene ID" value="TraesNOR2D03G01122780"/>
</dbReference>
<keyword evidence="1" id="KW-0732">Signal</keyword>
<dbReference type="Gramene" id="TraesLAC2D03G01058500.1">
    <property type="protein sequence ID" value="TraesLAC2D03G01058500.1.CDS1"/>
    <property type="gene ID" value="TraesLAC2D03G01058500"/>
</dbReference>
<feature type="signal peptide" evidence="1">
    <location>
        <begin position="1"/>
        <end position="27"/>
    </location>
</feature>
<accession>A0A1D5VA50</accession>
<proteinExistence type="predicted"/>
<dbReference type="Gramene" id="TraesLDM2D03G01107980.1">
    <property type="protein sequence ID" value="TraesLDM2D03G01107980.1.CDS1"/>
    <property type="gene ID" value="TraesLDM2D03G01107980"/>
</dbReference>
<dbReference type="Gramene" id="TraesCS2D03G0181000.1">
    <property type="protein sequence ID" value="TraesCS2D03G0181000.1.CDS1"/>
    <property type="gene ID" value="TraesCS2D03G0181000"/>
</dbReference>
<evidence type="ECO:0000256" key="1">
    <source>
        <dbReference type="SAM" id="SignalP"/>
    </source>
</evidence>
<reference evidence="2" key="1">
    <citation type="submission" date="2018-08" db="EMBL/GenBank/DDBJ databases">
        <authorList>
            <person name="Rossello M."/>
        </authorList>
    </citation>
    <scope>NUCLEOTIDE SEQUENCE [LARGE SCALE GENOMIC DNA]</scope>
    <source>
        <strain evidence="2">cv. Chinese Spring</strain>
    </source>
</reference>
<dbReference type="ExpressionAtlas" id="A0A1D5VA50">
    <property type="expression patterns" value="baseline and differential"/>
</dbReference>
<keyword evidence="3" id="KW-1185">Reference proteome</keyword>
<dbReference type="Gramene" id="TraesCAD_scaffold_019509_01G000200.1">
    <property type="protein sequence ID" value="TraesCAD_scaffold_019509_01G000200.1"/>
    <property type="gene ID" value="TraesCAD_scaffold_019509_01G000200"/>
</dbReference>
<evidence type="ECO:0000313" key="3">
    <source>
        <dbReference type="Proteomes" id="UP000019116"/>
    </source>
</evidence>
<dbReference type="OrthoDB" id="676883at2759"/>
<dbReference type="AlphaFoldDB" id="A0A1D5VA50"/>
<dbReference type="Gramene" id="TraesJAG2D03G01110040.1">
    <property type="protein sequence ID" value="TraesJAG2D03G01110040.1.CDS1"/>
    <property type="gene ID" value="TraesJAG2D03G01110040"/>
</dbReference>
<dbReference type="Gramene" id="TraesSTA2D03G01095440.1">
    <property type="protein sequence ID" value="TraesSTA2D03G01095440.1.CDS1"/>
    <property type="gene ID" value="TraesSTA2D03G01095440"/>
</dbReference>
<organism evidence="2">
    <name type="scientific">Triticum aestivum</name>
    <name type="common">Wheat</name>
    <dbReference type="NCBI Taxonomy" id="4565"/>
    <lineage>
        <taxon>Eukaryota</taxon>
        <taxon>Viridiplantae</taxon>
        <taxon>Streptophyta</taxon>
        <taxon>Embryophyta</taxon>
        <taxon>Tracheophyta</taxon>
        <taxon>Spermatophyta</taxon>
        <taxon>Magnoliopsida</taxon>
        <taxon>Liliopsida</taxon>
        <taxon>Poales</taxon>
        <taxon>Poaceae</taxon>
        <taxon>BOP clade</taxon>
        <taxon>Pooideae</taxon>
        <taxon>Triticodae</taxon>
        <taxon>Triticeae</taxon>
        <taxon>Triticinae</taxon>
        <taxon>Triticum</taxon>
    </lineage>
</organism>
<reference evidence="2" key="2">
    <citation type="submission" date="2018-10" db="UniProtKB">
        <authorList>
            <consortium name="EnsemblPlants"/>
        </authorList>
    </citation>
    <scope>IDENTIFICATION</scope>
</reference>
<dbReference type="Gramene" id="TraesARI2D03G01123100.1">
    <property type="protein sequence ID" value="TraesARI2D03G01123100.1.CDS1"/>
    <property type="gene ID" value="TraesARI2D03G01123100"/>
</dbReference>
<dbReference type="Gramene" id="TraesMAC2D03G01105270.1">
    <property type="protein sequence ID" value="TraesMAC2D03G01105270.1.CDS1"/>
    <property type="gene ID" value="TraesMAC2D03G01105270"/>
</dbReference>
<dbReference type="Proteomes" id="UP000019116">
    <property type="component" value="Chromosome 2D"/>
</dbReference>
<dbReference type="InterPro" id="IPR035513">
    <property type="entry name" value="Invertase/methylesterase_inhib"/>
</dbReference>
<dbReference type="EnsemblPlants" id="TraesCS2D02G089400.1">
    <property type="protein sequence ID" value="TraesCS2D02G089400.1.cds1"/>
    <property type="gene ID" value="TraesCS2D02G089400"/>
</dbReference>
<dbReference type="Gramene" id="TraesROB_scaffold_037591_01G000100.1">
    <property type="protein sequence ID" value="TraesROB_scaffold_037591_01G000100.1"/>
    <property type="gene ID" value="TraesROB_scaffold_037591_01G000100"/>
</dbReference>